<dbReference type="SUPFAM" id="SSF54980">
    <property type="entry name" value="EF-G C-terminal domain-like"/>
    <property type="match status" value="1"/>
</dbReference>
<dbReference type="InterPro" id="IPR036956">
    <property type="entry name" value="Impact_N_sf"/>
</dbReference>
<dbReference type="Pfam" id="PF01205">
    <property type="entry name" value="Impact_N"/>
    <property type="match status" value="1"/>
</dbReference>
<dbReference type="InterPro" id="IPR020568">
    <property type="entry name" value="Ribosomal_Su5_D2-typ_SF"/>
</dbReference>
<dbReference type="RefSeq" id="WP_024495686.1">
    <property type="nucleotide sequence ID" value="NZ_AWGA01000025.1"/>
</dbReference>
<dbReference type="Gene3D" id="3.30.70.240">
    <property type="match status" value="1"/>
</dbReference>
<dbReference type="InterPro" id="IPR015269">
    <property type="entry name" value="UPF0029_Impact_C"/>
</dbReference>
<dbReference type="AlphaFoldDB" id="A0AB94IDR9"/>
<dbReference type="PANTHER" id="PTHR16301">
    <property type="entry name" value="IMPACT-RELATED"/>
    <property type="match status" value="1"/>
</dbReference>
<comment type="similarity">
    <text evidence="1">Belongs to the IMPACT family.</text>
</comment>
<reference evidence="4 5" key="1">
    <citation type="journal article" date="2014" name="Appl. Environ. Microbiol.">
        <title>Genomic features of a bumble bee symbiont reflect its host environment.</title>
        <authorList>
            <person name="Martinson V.G."/>
            <person name="Magoc T."/>
            <person name="Koch H."/>
            <person name="Salzberg S.L."/>
            <person name="Moran N.A."/>
        </authorList>
    </citation>
    <scope>NUCLEOTIDE SEQUENCE [LARGE SCALE GENOMIC DNA]</scope>
    <source>
        <strain evidence="4 5">Bimp</strain>
    </source>
</reference>
<dbReference type="InterPro" id="IPR035647">
    <property type="entry name" value="EFG_III/V"/>
</dbReference>
<dbReference type="InterPro" id="IPR001498">
    <property type="entry name" value="Impact_N"/>
</dbReference>
<keyword evidence="5" id="KW-1185">Reference proteome</keyword>
<evidence type="ECO:0000256" key="1">
    <source>
        <dbReference type="ARBA" id="ARBA00007665"/>
    </source>
</evidence>
<dbReference type="GO" id="GO:0043168">
    <property type="term" value="F:anion binding"/>
    <property type="evidence" value="ECO:0007669"/>
    <property type="project" value="UniProtKB-ARBA"/>
</dbReference>
<evidence type="ECO:0000313" key="5">
    <source>
        <dbReference type="Proteomes" id="UP000506160"/>
    </source>
</evidence>
<dbReference type="EMBL" id="AWGA01000025">
    <property type="protein sequence ID" value="TEA27611.1"/>
    <property type="molecule type" value="Genomic_DNA"/>
</dbReference>
<accession>A0AB94IDR9</accession>
<dbReference type="SUPFAM" id="SSF54211">
    <property type="entry name" value="Ribosomal protein S5 domain 2-like"/>
    <property type="match status" value="1"/>
</dbReference>
<comment type="caution">
    <text evidence="4">The sequence shown here is derived from an EMBL/GenBank/DDBJ whole genome shotgun (WGS) entry which is preliminary data.</text>
</comment>
<dbReference type="GO" id="GO:0017111">
    <property type="term" value="F:ribonucleoside triphosphate phosphatase activity"/>
    <property type="evidence" value="ECO:0007669"/>
    <property type="project" value="UniProtKB-ARBA"/>
</dbReference>
<dbReference type="GO" id="GO:0005737">
    <property type="term" value="C:cytoplasm"/>
    <property type="evidence" value="ECO:0007669"/>
    <property type="project" value="TreeGrafter"/>
</dbReference>
<sequence>MIVTLTSPFQYQEEIKKSRFIVNALPISSEEQARHQLQFYCDKTANHNCWAWKIGDQYRYSDDGEPAGTAGRPILSAIENNNSDHLLVIITRFFGGIKLGASGLVRAYGGSAARCLQQAPLTPMIIRKAYLFRCYYNEWSIFEHLLSESDSIIDNIDFHADGITASIQLPLEHIARLQTCLSDLTKGRESLIPLC</sequence>
<gene>
    <name evidence="4" type="ORF">O970_02930</name>
</gene>
<dbReference type="InterPro" id="IPR023582">
    <property type="entry name" value="Impact"/>
</dbReference>
<proteinExistence type="inferred from homology"/>
<dbReference type="GO" id="GO:0006446">
    <property type="term" value="P:regulation of translational initiation"/>
    <property type="evidence" value="ECO:0007669"/>
    <property type="project" value="TreeGrafter"/>
</dbReference>
<evidence type="ECO:0000313" key="4">
    <source>
        <dbReference type="EMBL" id="TEA27611.1"/>
    </source>
</evidence>
<evidence type="ECO:0000259" key="3">
    <source>
        <dbReference type="Pfam" id="PF09186"/>
    </source>
</evidence>
<feature type="domain" description="UPF0029" evidence="3">
    <location>
        <begin position="133"/>
        <end position="188"/>
    </location>
</feature>
<protein>
    <submittedName>
        <fullName evidence="4">YigZ family protein</fullName>
    </submittedName>
</protein>
<dbReference type="PANTHER" id="PTHR16301:SF20">
    <property type="entry name" value="IMPACT FAMILY MEMBER YIGZ"/>
    <property type="match status" value="1"/>
</dbReference>
<name>A0AB94IDR9_9GAMM</name>
<dbReference type="Gene3D" id="3.30.230.30">
    <property type="entry name" value="Impact, N-terminal domain"/>
    <property type="match status" value="1"/>
</dbReference>
<dbReference type="Proteomes" id="UP000506160">
    <property type="component" value="Unassembled WGS sequence"/>
</dbReference>
<organism evidence="4 5">
    <name type="scientific">Candidatus Schmidhempelia bombi str. Bimp</name>
    <dbReference type="NCBI Taxonomy" id="1387197"/>
    <lineage>
        <taxon>Bacteria</taxon>
        <taxon>Pseudomonadati</taxon>
        <taxon>Pseudomonadota</taxon>
        <taxon>Gammaproteobacteria</taxon>
        <taxon>Orbales</taxon>
        <taxon>Orbaceae</taxon>
        <taxon>Candidatus Schmidhempelia</taxon>
    </lineage>
</organism>
<dbReference type="GO" id="GO:0032561">
    <property type="term" value="F:guanyl ribonucleotide binding"/>
    <property type="evidence" value="ECO:0007669"/>
    <property type="project" value="UniProtKB-ARBA"/>
</dbReference>
<dbReference type="Pfam" id="PF09186">
    <property type="entry name" value="DUF1949"/>
    <property type="match status" value="1"/>
</dbReference>
<feature type="domain" description="Impact N-terminal" evidence="2">
    <location>
        <begin position="16"/>
        <end position="116"/>
    </location>
</feature>
<evidence type="ECO:0000259" key="2">
    <source>
        <dbReference type="Pfam" id="PF01205"/>
    </source>
</evidence>